<feature type="compositionally biased region" description="Polar residues" evidence="6">
    <location>
        <begin position="385"/>
        <end position="395"/>
    </location>
</feature>
<feature type="compositionally biased region" description="Basic and acidic residues" evidence="6">
    <location>
        <begin position="455"/>
        <end position="473"/>
    </location>
</feature>
<evidence type="ECO:0000256" key="1">
    <source>
        <dbReference type="ARBA" id="ARBA00014201"/>
    </source>
</evidence>
<dbReference type="PANTHER" id="PTHR15354">
    <property type="entry name" value="MUF1"/>
    <property type="match status" value="1"/>
</dbReference>
<evidence type="ECO:0000256" key="4">
    <source>
        <dbReference type="ARBA" id="ARBA00022737"/>
    </source>
</evidence>
<protein>
    <recommendedName>
        <fullName evidence="1">Leucine-rich repeat-containing protein 41</fullName>
    </recommendedName>
</protein>
<evidence type="ECO:0000256" key="3">
    <source>
        <dbReference type="ARBA" id="ARBA00022614"/>
    </source>
</evidence>
<proteinExistence type="predicted"/>
<dbReference type="InterPro" id="IPR032675">
    <property type="entry name" value="LRR_dom_sf"/>
</dbReference>
<dbReference type="STRING" id="75743.A0A401PM67"/>
<evidence type="ECO:0000313" key="8">
    <source>
        <dbReference type="EMBL" id="GCB74226.1"/>
    </source>
</evidence>
<dbReference type="GO" id="GO:0005634">
    <property type="term" value="C:nucleus"/>
    <property type="evidence" value="ECO:0007669"/>
    <property type="project" value="TreeGrafter"/>
</dbReference>
<keyword evidence="4" id="KW-0677">Repeat</keyword>
<feature type="domain" description="F-box" evidence="7">
    <location>
        <begin position="63"/>
        <end position="107"/>
    </location>
</feature>
<keyword evidence="3" id="KW-0433">Leucine-rich repeat</keyword>
<reference evidence="8 9" key="1">
    <citation type="journal article" date="2018" name="Nat. Ecol. Evol.">
        <title>Shark genomes provide insights into elasmobranch evolution and the origin of vertebrates.</title>
        <authorList>
            <person name="Hara Y"/>
            <person name="Yamaguchi K"/>
            <person name="Onimaru K"/>
            <person name="Kadota M"/>
            <person name="Koyanagi M"/>
            <person name="Keeley SD"/>
            <person name="Tatsumi K"/>
            <person name="Tanaka K"/>
            <person name="Motone F"/>
            <person name="Kageyama Y"/>
            <person name="Nozu R"/>
            <person name="Adachi N"/>
            <person name="Nishimura O"/>
            <person name="Nakagawa R"/>
            <person name="Tanegashima C"/>
            <person name="Kiyatake I"/>
            <person name="Matsumoto R"/>
            <person name="Murakumo K"/>
            <person name="Nishida K"/>
            <person name="Terakita A"/>
            <person name="Kuratani S"/>
            <person name="Sato K"/>
            <person name="Hyodo S Kuraku.S."/>
        </authorList>
    </citation>
    <scope>NUCLEOTIDE SEQUENCE [LARGE SCALE GENOMIC DNA]</scope>
</reference>
<dbReference type="OrthoDB" id="9415738at2759"/>
<sequence>VGGPHSDGRPERRATFFRWRRSNGVRARMEPGNHGAEESLSHHVPTLFTVCAKNASENMVRLEQGIYGLPTAILRELLQFLNIYDLERIEEVAVKKGISTQALWLQLWKDLIGTNPKVRTEPFNWRQKFLQTFFHGVLWGTLDILNDRRLINSRSSALVLGSRHVSKLVIRNKLQGVKELADNPSICARLTCTVHKLVFQHLRSVDPLLEHSLLKLLHNLVHHGVVKEVALSHWNEPHPELLSHILRTSAGLWGEGKREDEVTYCCDESRLKMCVKSMEPMAQSNILDCCHRQPEKTTYGTSLDWTFTTTEIKKPMSPSVNMPSANLISPTAHSVNSEKTPCEELCLMNRSNCCETHRIYPKKRRSNGTVCGALSSPDVHNVVSKVQPSSGSQSMALVEPDSCAPRSQLDQTPTYTSGKTCDENNYCNGRKLRKGQLYPYADSRVVNEFQCPDQYHDSSEEKTSYSHETDSRMFTKRSSSSVITRTSEQLMSHCEFTNGAEKQNAVIAEERIYSEGSGSPGKISGEFGSTNVLNRTMEESSLLNSCTWTPNDPVSCFTNQRSCKKPRLTDAFNVQAAEKSKVTGSSEAHEKPEDIYDYIFMIGGNKTDTEQNISETDENNGVLLEGLSNPDFFGQDQVDNIPLSYTPELYLRSVSVLEMTSVSLSYKSSRMLCKLLSSWVSLQKLVLEYNGLGPAIVPILKELCVLSRCHDNSLSTLVLKDDILHLPMIKLVKILLGIFPRLRTFHMGFLLEIQNESLENELLMAAAEVTDSRLEDLSLSCTDKPLQVDLLLPVLRRLKFLRRLCLHRASFGAPEELGKLLHATTYFLSALDWVTIQDVNLAVCFKEVLDLLRSAPLKGLTLDNCRLFERQGAETVSKIVAALKQNQSIKFLSLPANRLGNEGLLSLAKLFTEDSLTCISSLNVSANCIRGDGLLKFAKHLLTSESELSGGLKLKELNVSENLFFRDPALTQEALELFKNKCHIITIQSLTEPLQAFADHVSVM</sequence>
<feature type="region of interest" description="Disordered" evidence="6">
    <location>
        <begin position="455"/>
        <end position="480"/>
    </location>
</feature>
<feature type="region of interest" description="Disordered" evidence="6">
    <location>
        <begin position="385"/>
        <end position="416"/>
    </location>
</feature>
<dbReference type="Gene3D" id="3.80.10.10">
    <property type="entry name" value="Ribonuclease Inhibitor"/>
    <property type="match status" value="2"/>
</dbReference>
<dbReference type="EMBL" id="BFAA01000890">
    <property type="protein sequence ID" value="GCB74226.1"/>
    <property type="molecule type" value="Genomic_DNA"/>
</dbReference>
<organism evidence="8 9">
    <name type="scientific">Scyliorhinus torazame</name>
    <name type="common">Cloudy catshark</name>
    <name type="synonym">Catulus torazame</name>
    <dbReference type="NCBI Taxonomy" id="75743"/>
    <lineage>
        <taxon>Eukaryota</taxon>
        <taxon>Metazoa</taxon>
        <taxon>Chordata</taxon>
        <taxon>Craniata</taxon>
        <taxon>Vertebrata</taxon>
        <taxon>Chondrichthyes</taxon>
        <taxon>Elasmobranchii</taxon>
        <taxon>Galeomorphii</taxon>
        <taxon>Galeoidea</taxon>
        <taxon>Carcharhiniformes</taxon>
        <taxon>Scyliorhinidae</taxon>
        <taxon>Scyliorhinus</taxon>
    </lineage>
</organism>
<dbReference type="InterPro" id="IPR001810">
    <property type="entry name" value="F-box_dom"/>
</dbReference>
<name>A0A401PM67_SCYTO</name>
<dbReference type="InterPro" id="IPR026137">
    <property type="entry name" value="Leu_rpt_41"/>
</dbReference>
<accession>A0A401PM67</accession>
<dbReference type="GO" id="GO:0005737">
    <property type="term" value="C:cytoplasm"/>
    <property type="evidence" value="ECO:0007669"/>
    <property type="project" value="TreeGrafter"/>
</dbReference>
<dbReference type="PANTHER" id="PTHR15354:SF1">
    <property type="entry name" value="LEUCINE-RICH REPEAT-CONTAINING PROTEIN 41"/>
    <property type="match status" value="1"/>
</dbReference>
<dbReference type="SUPFAM" id="SSF52047">
    <property type="entry name" value="RNI-like"/>
    <property type="match status" value="1"/>
</dbReference>
<dbReference type="PROSITE" id="PS50181">
    <property type="entry name" value="FBOX"/>
    <property type="match status" value="1"/>
</dbReference>
<dbReference type="OMA" id="DYIFMIG"/>
<keyword evidence="5" id="KW-0833">Ubl conjugation pathway</keyword>
<evidence type="ECO:0000313" key="9">
    <source>
        <dbReference type="Proteomes" id="UP000288216"/>
    </source>
</evidence>
<evidence type="ECO:0000256" key="2">
    <source>
        <dbReference type="ARBA" id="ARBA00022553"/>
    </source>
</evidence>
<keyword evidence="2" id="KW-0597">Phosphoprotein</keyword>
<evidence type="ECO:0000256" key="6">
    <source>
        <dbReference type="SAM" id="MobiDB-lite"/>
    </source>
</evidence>
<evidence type="ECO:0000256" key="5">
    <source>
        <dbReference type="ARBA" id="ARBA00022786"/>
    </source>
</evidence>
<gene>
    <name evidence="8" type="ORF">scyTo_0003314</name>
</gene>
<dbReference type="Proteomes" id="UP000288216">
    <property type="component" value="Unassembled WGS sequence"/>
</dbReference>
<dbReference type="AlphaFoldDB" id="A0A401PM67"/>
<comment type="caution">
    <text evidence="8">The sequence shown here is derived from an EMBL/GenBank/DDBJ whole genome shotgun (WGS) entry which is preliminary data.</text>
</comment>
<feature type="non-terminal residue" evidence="8">
    <location>
        <position position="1"/>
    </location>
</feature>
<keyword evidence="9" id="KW-1185">Reference proteome</keyword>
<evidence type="ECO:0000259" key="7">
    <source>
        <dbReference type="PROSITE" id="PS50181"/>
    </source>
</evidence>